<evidence type="ECO:0000256" key="7">
    <source>
        <dbReference type="ARBA" id="ARBA00022989"/>
    </source>
</evidence>
<dbReference type="InterPro" id="IPR005828">
    <property type="entry name" value="MFS_sugar_transport-like"/>
</dbReference>
<dbReference type="Proteomes" id="UP000054558">
    <property type="component" value="Unassembled WGS sequence"/>
</dbReference>
<evidence type="ECO:0000313" key="14">
    <source>
        <dbReference type="Proteomes" id="UP000054558"/>
    </source>
</evidence>
<reference evidence="13 14" key="1">
    <citation type="journal article" date="2014" name="Nat. Commun.">
        <title>Klebsormidium flaccidum genome reveals primary factors for plant terrestrial adaptation.</title>
        <authorList>
            <person name="Hori K."/>
            <person name="Maruyama F."/>
            <person name="Fujisawa T."/>
            <person name="Togashi T."/>
            <person name="Yamamoto N."/>
            <person name="Seo M."/>
            <person name="Sato S."/>
            <person name="Yamada T."/>
            <person name="Mori H."/>
            <person name="Tajima N."/>
            <person name="Moriyama T."/>
            <person name="Ikeuchi M."/>
            <person name="Watanabe M."/>
            <person name="Wada H."/>
            <person name="Kobayashi K."/>
            <person name="Saito M."/>
            <person name="Masuda T."/>
            <person name="Sasaki-Sekimoto Y."/>
            <person name="Mashiguchi K."/>
            <person name="Awai K."/>
            <person name="Shimojima M."/>
            <person name="Masuda S."/>
            <person name="Iwai M."/>
            <person name="Nobusawa T."/>
            <person name="Narise T."/>
            <person name="Kondo S."/>
            <person name="Saito H."/>
            <person name="Sato R."/>
            <person name="Murakawa M."/>
            <person name="Ihara Y."/>
            <person name="Oshima-Yamada Y."/>
            <person name="Ohtaka K."/>
            <person name="Satoh M."/>
            <person name="Sonobe K."/>
            <person name="Ishii M."/>
            <person name="Ohtani R."/>
            <person name="Kanamori-Sato M."/>
            <person name="Honoki R."/>
            <person name="Miyazaki D."/>
            <person name="Mochizuki H."/>
            <person name="Umetsu J."/>
            <person name="Higashi K."/>
            <person name="Shibata D."/>
            <person name="Kamiya Y."/>
            <person name="Sato N."/>
            <person name="Nakamura Y."/>
            <person name="Tabata S."/>
            <person name="Ida S."/>
            <person name="Kurokawa K."/>
            <person name="Ohta H."/>
        </authorList>
    </citation>
    <scope>NUCLEOTIDE SEQUENCE [LARGE SCALE GENOMIC DNA]</scope>
    <source>
        <strain evidence="13 14">NIES-2285</strain>
    </source>
</reference>
<feature type="compositionally biased region" description="Polar residues" evidence="10">
    <location>
        <begin position="96"/>
        <end position="106"/>
    </location>
</feature>
<dbReference type="PROSITE" id="PS50850">
    <property type="entry name" value="MFS"/>
    <property type="match status" value="1"/>
</dbReference>
<evidence type="ECO:0000256" key="1">
    <source>
        <dbReference type="ARBA" id="ARBA00004651"/>
    </source>
</evidence>
<dbReference type="InterPro" id="IPR020846">
    <property type="entry name" value="MFS_dom"/>
</dbReference>
<evidence type="ECO:0000256" key="4">
    <source>
        <dbReference type="ARBA" id="ARBA00022475"/>
    </source>
</evidence>
<dbReference type="InterPro" id="IPR050360">
    <property type="entry name" value="MFS_Sugar_Transporters"/>
</dbReference>
<feature type="transmembrane region" description="Helical" evidence="11">
    <location>
        <begin position="459"/>
        <end position="483"/>
    </location>
</feature>
<evidence type="ECO:0000256" key="10">
    <source>
        <dbReference type="SAM" id="MobiDB-lite"/>
    </source>
</evidence>
<dbReference type="GO" id="GO:0016020">
    <property type="term" value="C:membrane"/>
    <property type="evidence" value="ECO:0000318"/>
    <property type="project" value="GO_Central"/>
</dbReference>
<dbReference type="Pfam" id="PF00083">
    <property type="entry name" value="Sugar_tr"/>
    <property type="match status" value="1"/>
</dbReference>
<feature type="transmembrane region" description="Helical" evidence="11">
    <location>
        <begin position="397"/>
        <end position="418"/>
    </location>
</feature>
<feature type="transmembrane region" description="Helical" evidence="11">
    <location>
        <begin position="280"/>
        <end position="299"/>
    </location>
</feature>
<dbReference type="PRINTS" id="PR00171">
    <property type="entry name" value="SUGRTRNSPORT"/>
</dbReference>
<dbReference type="GO" id="GO:0008643">
    <property type="term" value="P:carbohydrate transport"/>
    <property type="evidence" value="ECO:0000318"/>
    <property type="project" value="GO_Central"/>
</dbReference>
<evidence type="ECO:0000256" key="3">
    <source>
        <dbReference type="ARBA" id="ARBA00022448"/>
    </source>
</evidence>
<keyword evidence="8 11" id="KW-0472">Membrane</keyword>
<evidence type="ECO:0000256" key="9">
    <source>
        <dbReference type="RuleBase" id="RU003346"/>
    </source>
</evidence>
<evidence type="ECO:0000256" key="6">
    <source>
        <dbReference type="ARBA" id="ARBA00022692"/>
    </source>
</evidence>
<dbReference type="PROSITE" id="PS00216">
    <property type="entry name" value="SUGAR_TRANSPORT_1"/>
    <property type="match status" value="2"/>
</dbReference>
<evidence type="ECO:0000313" key="13">
    <source>
        <dbReference type="EMBL" id="GAQ80089.1"/>
    </source>
</evidence>
<feature type="transmembrane region" description="Helical" evidence="11">
    <location>
        <begin position="521"/>
        <end position="541"/>
    </location>
</feature>
<gene>
    <name evidence="13" type="ORF">KFL_000460020</name>
</gene>
<dbReference type="Gene3D" id="1.20.1250.20">
    <property type="entry name" value="MFS general substrate transporter like domains"/>
    <property type="match status" value="1"/>
</dbReference>
<feature type="transmembrane region" description="Helical" evidence="11">
    <location>
        <begin position="158"/>
        <end position="179"/>
    </location>
</feature>
<dbReference type="OrthoDB" id="6612291at2759"/>
<dbReference type="InterPro" id="IPR036259">
    <property type="entry name" value="MFS_trans_sf"/>
</dbReference>
<comment type="similarity">
    <text evidence="2 9">Belongs to the major facilitator superfamily. Sugar transporter (TC 2.A.1.1) family.</text>
</comment>
<keyword evidence="3 9" id="KW-0813">Transport</keyword>
<dbReference type="PANTHER" id="PTHR48022:SF85">
    <property type="entry name" value="OS09G0452300 PROTEIN"/>
    <property type="match status" value="1"/>
</dbReference>
<feature type="region of interest" description="Disordered" evidence="10">
    <location>
        <begin position="87"/>
        <end position="114"/>
    </location>
</feature>
<dbReference type="InterPro" id="IPR003663">
    <property type="entry name" value="Sugar/inositol_transpt"/>
</dbReference>
<feature type="transmembrane region" description="Helical" evidence="11">
    <location>
        <begin position="119"/>
        <end position="138"/>
    </location>
</feature>
<dbReference type="InterPro" id="IPR005829">
    <property type="entry name" value="Sugar_transporter_CS"/>
</dbReference>
<keyword evidence="7 11" id="KW-1133">Transmembrane helix</keyword>
<dbReference type="EMBL" id="DF236995">
    <property type="protein sequence ID" value="GAQ80089.1"/>
    <property type="molecule type" value="Genomic_DNA"/>
</dbReference>
<protein>
    <submittedName>
        <fullName evidence="13">Hexose transporter</fullName>
    </submittedName>
</protein>
<feature type="transmembrane region" description="Helical" evidence="11">
    <location>
        <begin position="214"/>
        <end position="236"/>
    </location>
</feature>
<dbReference type="GO" id="GO:0005351">
    <property type="term" value="F:carbohydrate:proton symporter activity"/>
    <property type="evidence" value="ECO:0000318"/>
    <property type="project" value="GO_Central"/>
</dbReference>
<dbReference type="NCBIfam" id="TIGR00879">
    <property type="entry name" value="SP"/>
    <property type="match status" value="1"/>
</dbReference>
<keyword evidence="6 11" id="KW-0812">Transmembrane</keyword>
<dbReference type="OMA" id="GCYRIPV"/>
<name>A0A1Y1HSC9_KLENI</name>
<evidence type="ECO:0000256" key="11">
    <source>
        <dbReference type="SAM" id="Phobius"/>
    </source>
</evidence>
<organism evidence="13 14">
    <name type="scientific">Klebsormidium nitens</name>
    <name type="common">Green alga</name>
    <name type="synonym">Ulothrix nitens</name>
    <dbReference type="NCBI Taxonomy" id="105231"/>
    <lineage>
        <taxon>Eukaryota</taxon>
        <taxon>Viridiplantae</taxon>
        <taxon>Streptophyta</taxon>
        <taxon>Klebsormidiophyceae</taxon>
        <taxon>Klebsormidiales</taxon>
        <taxon>Klebsormidiaceae</taxon>
        <taxon>Klebsormidium</taxon>
    </lineage>
</organism>
<sequence>MLFLTSQFLVAPNVRRQSLVGGCQLALNEFSPAGPWDQYSLGRQSGSEKRNAGKIAKSSRRILTGKAAKKDAGAVLEDVKEEAKGAAQSAKEELSKATNGTVQNGAPQDEDDSPDWRRVLPHVITAAFANFCFGYHIGALNGPLEQIAADLGFAGDTITQGVVVSTFLIGAFIGSVVGGPLSDSLGRRRTFQLDAIPLILGPALMALSNDVPSIVLGRLLVGIGVGVNTSLVPLYISEIAPTKYRGTLGSLCQIGTCIGIITVLLVGLPAKEVDGWWRTMFWLGTIPGFIIMGGMQFAAESPRWLGKVGKWDEARKTLTTLWGERFVDGAIADLEAVAEAEKLEKDEASWADMWSPRYRKVVGIGSVLFILQQFAGINGVLYFSSTTFKEAGIGSDMLASAAVAAANLIGALVALYVMDRAGRRNLLMGSYGGMAGSMLLLTAALAVPQLHDSGIGSALSVAGTLAYVFTFALGAGPVTAILLPEIFNTRIRAKGMAVSLCVHWVCNYSIGLFFLEAVEKVGVASIYAFFAAVSLASVAYASSQIPETKGRSLEEIERELYGPAPE</sequence>
<feature type="transmembrane region" description="Helical" evidence="11">
    <location>
        <begin position="425"/>
        <end position="447"/>
    </location>
</feature>
<keyword evidence="14" id="KW-1185">Reference proteome</keyword>
<dbReference type="AlphaFoldDB" id="A0A1Y1HSC9"/>
<evidence type="ECO:0000256" key="5">
    <source>
        <dbReference type="ARBA" id="ARBA00022597"/>
    </source>
</evidence>
<evidence type="ECO:0000256" key="8">
    <source>
        <dbReference type="ARBA" id="ARBA00023136"/>
    </source>
</evidence>
<proteinExistence type="inferred from homology"/>
<keyword evidence="5" id="KW-0762">Sugar transport</keyword>
<evidence type="ECO:0000259" key="12">
    <source>
        <dbReference type="PROSITE" id="PS50850"/>
    </source>
</evidence>
<dbReference type="SUPFAM" id="SSF103473">
    <property type="entry name" value="MFS general substrate transporter"/>
    <property type="match status" value="1"/>
</dbReference>
<feature type="transmembrane region" description="Helical" evidence="11">
    <location>
        <begin position="248"/>
        <end position="268"/>
    </location>
</feature>
<feature type="transmembrane region" description="Helical" evidence="11">
    <location>
        <begin position="495"/>
        <end position="515"/>
    </location>
</feature>
<dbReference type="GO" id="GO:0005886">
    <property type="term" value="C:plasma membrane"/>
    <property type="evidence" value="ECO:0007669"/>
    <property type="project" value="UniProtKB-SubCell"/>
</dbReference>
<dbReference type="CDD" id="cd17315">
    <property type="entry name" value="MFS_GLUT_like"/>
    <property type="match status" value="1"/>
</dbReference>
<dbReference type="FunFam" id="1.20.1250.20:FF:000218">
    <property type="entry name" value="facilitated trehalose transporter Tret1"/>
    <property type="match status" value="1"/>
</dbReference>
<accession>A0A1Y1HSC9</accession>
<feature type="domain" description="Major facilitator superfamily (MFS) profile" evidence="12">
    <location>
        <begin position="122"/>
        <end position="549"/>
    </location>
</feature>
<dbReference type="PANTHER" id="PTHR48022">
    <property type="entry name" value="PLASTIDIC GLUCOSE TRANSPORTER 4"/>
    <property type="match status" value="1"/>
</dbReference>
<comment type="subcellular location">
    <subcellularLocation>
        <location evidence="1">Cell membrane</location>
        <topology evidence="1">Multi-pass membrane protein</topology>
    </subcellularLocation>
</comment>
<dbReference type="PROSITE" id="PS00217">
    <property type="entry name" value="SUGAR_TRANSPORT_2"/>
    <property type="match status" value="1"/>
</dbReference>
<evidence type="ECO:0000256" key="2">
    <source>
        <dbReference type="ARBA" id="ARBA00010992"/>
    </source>
</evidence>
<feature type="transmembrane region" description="Helical" evidence="11">
    <location>
        <begin position="361"/>
        <end position="385"/>
    </location>
</feature>
<keyword evidence="4" id="KW-1003">Cell membrane</keyword>
<dbReference type="STRING" id="105231.A0A1Y1HSC9"/>